<gene>
    <name evidence="2" type="ORF">RS81_01888</name>
</gene>
<proteinExistence type="predicted"/>
<sequence>MNTEQLIAIALPHSVAAEPHDGFHVSVFLSPKLLGDPGATLGDFPTLRDWASLVEGIGGIDLELVGRNGAIPVTRLDQAKPADWAALFPRDTPVAEAGRPDAPQSVPDWSGKSWGSYPAAETAGYAKSMLLATILADPVTPVPPRWHPLTRAVVEFFGRADAISYEDSEAPRPQPPVPPGRKALPEEREAYERAMVAWERANADAEQWYRAYRERIGFPTDNPQGIEIREGALTAYLDAQRANRTTRSTLAGLAGGAQPHTQVAAALSDLHEARRFYEEPDPDPGASRIVPQTEPLPLPQRAPEFHERVAAAGDHPALLRRLGLVIDVTADPAALRSTDWLVVRMRAQNAPDDLVRSPKVHVRALPDDTFVALPHPARAAEWQDGRLALGDSDQFAVLDVDPDGSALKTERFVVSLPRMLRVQANNDPIDAAAPALRATGLAVARTKQLAAVQEQFGRQGRFETDLAAVPDPAHAPGAYVHDVARGIRVEVFDAGTGRWRSLHRRLATVVLGLGDDARTAYHDLEEDGFLQGTTAQETPGAAKPTVKIHESVFGWDGWSLSVARPGNRIRPEVVRNHDDTAWTVDEHVEPPGDELPDEATHPLLALSRIAPGSLPRLRFGRRYAFRAWIVDLAGNVRPHPLDGQRGDIGRIRDLLTPRRVPAITAAEPSAVSLGLRTSAFQVAADRLTALRTTADSAVAGGRALRERIGAALADSAADVGASVEADALVATVPQSFLDALADASTAQRPADLAARVRAAAAHLDVEPAPRAPSDDVLDEISTLAATLLGTKTPTGPALRQALAGATPLRAFLRWDPVPPPAMVARSELTDAESLRVLVVRSGVSQAEPGGEVVVTPPDVYAAEAEAALRAADPAAPPGAPYFGAHADRHVAPPKTSQQQAELHGAFDGSLDGRPGRTSAAERAAIRTEELAWALRESGTLFDRRRSPLSPPTGPWLEQEGVRLVIPPSAEERAVADAAGRLPLPTTPPTDADPVVPAGQAPPSGSYVVHDTNRLELPYLPDPLATGVSLRFIDAGRGLRAEPPRAVHLTRADYPGSWPDRKPFLLRLSSGPVLDAEMAGRDIDIAVPAGDTQRFTIASTVDDEGLARMGVWDALDDAFTADPVVAEAARDGLLWALTPAEEVTLVHAVPRPAAAPSFGRVIPVRVPGQTRVALLGIAYVHGASTEQLSAEARWTDVADLGERGIVRTPVTDVAFTTRILPHETALVTGIAIPLGDLQGHAATQTFADTKRRRVEYVLRATTRYREYFPPALLAPAAGVGQWPSDDGRSTLSQSVVIDIPSSAPPPPPVVHSVVPLFRWDDAEEPEQPFARRRTRRSGVRVYLERGWFASGDGELLAVLLGTGATPGGDAIDDMPYVTQWGNDPAWDGAMVAMRRVQQVQLQNVAQILDTDREAEPGRPERVEYAVQVRPAADESGAAAPPPAQVATASYRPRFSVERGLWYVDIAFEHEATHWPFLRLAVARHQPNSLAGCHLSTPVRADFVQLPPQRVLTVGRPDAARVSVSLRGQFGHRRLDDRNRPLTETQPVDLRDAAVAVSNRVVAKLQERIPLVGGDLGWRTVGTVDLALGGHGATDTEALWLGTLGVPSTLPLRRPPAQGLDTGPHAVSDPEDVAPTEPLPVVDTGIVLEPPSDWRVRVEEWQHIPSDPPPGERDDDPRARNMWERRLVYADDVYL</sequence>
<feature type="region of interest" description="Disordered" evidence="1">
    <location>
        <begin position="1659"/>
        <end position="1678"/>
    </location>
</feature>
<dbReference type="STRING" id="92835.RS81_01888"/>
<accession>A0A0M2H6D4</accession>
<dbReference type="EMBL" id="JYIZ01000049">
    <property type="protein sequence ID" value="KJL39472.1"/>
    <property type="molecule type" value="Genomic_DNA"/>
</dbReference>
<dbReference type="PATRIC" id="fig|92835.4.peg.1912"/>
<name>A0A0M2H6D4_9MICO</name>
<reference evidence="2 3" key="1">
    <citation type="submission" date="2015-02" db="EMBL/GenBank/DDBJ databases">
        <title>Draft genome sequences of ten Microbacterium spp. with emphasis on heavy metal contaminated environments.</title>
        <authorList>
            <person name="Corretto E."/>
        </authorList>
    </citation>
    <scope>NUCLEOTIDE SEQUENCE [LARGE SCALE GENOMIC DNA]</scope>
    <source>
        <strain evidence="2 3">DSM 12510</strain>
    </source>
</reference>
<evidence type="ECO:0000313" key="3">
    <source>
        <dbReference type="Proteomes" id="UP000033956"/>
    </source>
</evidence>
<evidence type="ECO:0000256" key="1">
    <source>
        <dbReference type="SAM" id="MobiDB-lite"/>
    </source>
</evidence>
<comment type="caution">
    <text evidence="2">The sequence shown here is derived from an EMBL/GenBank/DDBJ whole genome shotgun (WGS) entry which is preliminary data.</text>
</comment>
<dbReference type="Proteomes" id="UP000033956">
    <property type="component" value="Unassembled WGS sequence"/>
</dbReference>
<evidence type="ECO:0000313" key="2">
    <source>
        <dbReference type="EMBL" id="KJL39472.1"/>
    </source>
</evidence>
<feature type="region of interest" description="Disordered" evidence="1">
    <location>
        <begin position="891"/>
        <end position="922"/>
    </location>
</feature>
<protein>
    <submittedName>
        <fullName evidence="2">Uncharacterized protein</fullName>
    </submittedName>
</protein>
<dbReference type="OrthoDB" id="9148571at2"/>
<dbReference type="RefSeq" id="WP_045275827.1">
    <property type="nucleotide sequence ID" value="NZ_BAAAUP010000008.1"/>
</dbReference>
<feature type="compositionally biased region" description="Basic and acidic residues" evidence="1">
    <location>
        <begin position="1668"/>
        <end position="1678"/>
    </location>
</feature>
<feature type="region of interest" description="Disordered" evidence="1">
    <location>
        <begin position="1612"/>
        <end position="1636"/>
    </location>
</feature>
<keyword evidence="3" id="KW-1185">Reference proteome</keyword>
<organism evidence="2 3">
    <name type="scientific">Microbacterium terrae</name>
    <dbReference type="NCBI Taxonomy" id="69369"/>
    <lineage>
        <taxon>Bacteria</taxon>
        <taxon>Bacillati</taxon>
        <taxon>Actinomycetota</taxon>
        <taxon>Actinomycetes</taxon>
        <taxon>Micrococcales</taxon>
        <taxon>Microbacteriaceae</taxon>
        <taxon>Microbacterium</taxon>
    </lineage>
</organism>
<feature type="region of interest" description="Disordered" evidence="1">
    <location>
        <begin position="165"/>
        <end position="184"/>
    </location>
</feature>